<keyword evidence="3" id="KW-0808">Transferase</keyword>
<keyword evidence="5" id="KW-0902">Two-component regulatory system</keyword>
<dbReference type="OrthoDB" id="9772100at2"/>
<dbReference type="PANTHER" id="PTHR43711:SF1">
    <property type="entry name" value="HISTIDINE KINASE 1"/>
    <property type="match status" value="1"/>
</dbReference>
<evidence type="ECO:0000256" key="3">
    <source>
        <dbReference type="ARBA" id="ARBA00022679"/>
    </source>
</evidence>
<keyword evidence="8" id="KW-1185">Reference proteome</keyword>
<feature type="non-terminal residue" evidence="7">
    <location>
        <position position="1"/>
    </location>
</feature>
<dbReference type="GO" id="GO:0000160">
    <property type="term" value="P:phosphorelay signal transduction system"/>
    <property type="evidence" value="ECO:0007669"/>
    <property type="project" value="UniProtKB-KW"/>
</dbReference>
<dbReference type="InterPro" id="IPR036890">
    <property type="entry name" value="HATPase_C_sf"/>
</dbReference>
<evidence type="ECO:0000256" key="1">
    <source>
        <dbReference type="ARBA" id="ARBA00000085"/>
    </source>
</evidence>
<dbReference type="InterPro" id="IPR005467">
    <property type="entry name" value="His_kinase_dom"/>
</dbReference>
<evidence type="ECO:0000256" key="4">
    <source>
        <dbReference type="ARBA" id="ARBA00022777"/>
    </source>
</evidence>
<accession>A0A239FAX6</accession>
<dbReference type="Gene3D" id="3.30.565.10">
    <property type="entry name" value="Histidine kinase-like ATPase, C-terminal domain"/>
    <property type="match status" value="1"/>
</dbReference>
<dbReference type="Proteomes" id="UP000198415">
    <property type="component" value="Unassembled WGS sequence"/>
</dbReference>
<dbReference type="InterPro" id="IPR003594">
    <property type="entry name" value="HATPase_dom"/>
</dbReference>
<name>A0A239FAX6_9ACTN</name>
<protein>
    <recommendedName>
        <fullName evidence="2">histidine kinase</fullName>
        <ecNumber evidence="2">2.7.13.3</ecNumber>
    </recommendedName>
</protein>
<comment type="catalytic activity">
    <reaction evidence="1">
        <text>ATP + protein L-histidine = ADP + protein N-phospho-L-histidine.</text>
        <dbReference type="EC" id="2.7.13.3"/>
    </reaction>
</comment>
<evidence type="ECO:0000259" key="6">
    <source>
        <dbReference type="PROSITE" id="PS50109"/>
    </source>
</evidence>
<dbReference type="Pfam" id="PF02518">
    <property type="entry name" value="HATPase_c"/>
    <property type="match status" value="1"/>
</dbReference>
<dbReference type="AlphaFoldDB" id="A0A239FAX6"/>
<evidence type="ECO:0000256" key="2">
    <source>
        <dbReference type="ARBA" id="ARBA00012438"/>
    </source>
</evidence>
<sequence>FRDKLFNRFARAEPTAAKVPGTGLGLYIIRELARANSGDVHYHPAPTGGSTFTITLPAVTTGG</sequence>
<evidence type="ECO:0000313" key="7">
    <source>
        <dbReference type="EMBL" id="SNS53453.1"/>
    </source>
</evidence>
<gene>
    <name evidence="7" type="ORF">SAMN06264365_117152</name>
</gene>
<dbReference type="SUPFAM" id="SSF55874">
    <property type="entry name" value="ATPase domain of HSP90 chaperone/DNA topoisomerase II/histidine kinase"/>
    <property type="match status" value="1"/>
</dbReference>
<proteinExistence type="predicted"/>
<evidence type="ECO:0000256" key="5">
    <source>
        <dbReference type="ARBA" id="ARBA00023012"/>
    </source>
</evidence>
<keyword evidence="4 7" id="KW-0418">Kinase</keyword>
<dbReference type="InterPro" id="IPR050736">
    <property type="entry name" value="Sensor_HK_Regulatory"/>
</dbReference>
<reference evidence="7 8" key="1">
    <citation type="submission" date="2017-06" db="EMBL/GenBank/DDBJ databases">
        <authorList>
            <person name="Kim H.J."/>
            <person name="Triplett B.A."/>
        </authorList>
    </citation>
    <scope>NUCLEOTIDE SEQUENCE [LARGE SCALE GENOMIC DNA]</scope>
    <source>
        <strain evidence="7 8">DSM 43151</strain>
    </source>
</reference>
<dbReference type="EC" id="2.7.13.3" evidence="2"/>
<dbReference type="GO" id="GO:0004673">
    <property type="term" value="F:protein histidine kinase activity"/>
    <property type="evidence" value="ECO:0007669"/>
    <property type="project" value="UniProtKB-EC"/>
</dbReference>
<dbReference type="PRINTS" id="PR00344">
    <property type="entry name" value="BCTRLSENSOR"/>
</dbReference>
<feature type="domain" description="Histidine kinase" evidence="6">
    <location>
        <begin position="1"/>
        <end position="60"/>
    </location>
</feature>
<organism evidence="7 8">
    <name type="scientific">Actinoplanes regularis</name>
    <dbReference type="NCBI Taxonomy" id="52697"/>
    <lineage>
        <taxon>Bacteria</taxon>
        <taxon>Bacillati</taxon>
        <taxon>Actinomycetota</taxon>
        <taxon>Actinomycetes</taxon>
        <taxon>Micromonosporales</taxon>
        <taxon>Micromonosporaceae</taxon>
        <taxon>Actinoplanes</taxon>
    </lineage>
</organism>
<dbReference type="PROSITE" id="PS50109">
    <property type="entry name" value="HIS_KIN"/>
    <property type="match status" value="1"/>
</dbReference>
<dbReference type="PANTHER" id="PTHR43711">
    <property type="entry name" value="TWO-COMPONENT HISTIDINE KINASE"/>
    <property type="match status" value="1"/>
</dbReference>
<dbReference type="EMBL" id="FZNR01000017">
    <property type="protein sequence ID" value="SNS53453.1"/>
    <property type="molecule type" value="Genomic_DNA"/>
</dbReference>
<dbReference type="InterPro" id="IPR004358">
    <property type="entry name" value="Sig_transdc_His_kin-like_C"/>
</dbReference>
<evidence type="ECO:0000313" key="8">
    <source>
        <dbReference type="Proteomes" id="UP000198415"/>
    </source>
</evidence>
<dbReference type="RefSeq" id="WP_143232740.1">
    <property type="nucleotide sequence ID" value="NZ_FZNR01000017.1"/>
</dbReference>